<feature type="transmembrane region" description="Helical" evidence="1">
    <location>
        <begin position="105"/>
        <end position="125"/>
    </location>
</feature>
<feature type="transmembrane region" description="Helical" evidence="1">
    <location>
        <begin position="247"/>
        <end position="265"/>
    </location>
</feature>
<dbReference type="OrthoDB" id="283584at2"/>
<feature type="transmembrane region" description="Helical" evidence="1">
    <location>
        <begin position="41"/>
        <end position="63"/>
    </location>
</feature>
<feature type="transmembrane region" description="Helical" evidence="1">
    <location>
        <begin position="175"/>
        <end position="194"/>
    </location>
</feature>
<feature type="transmembrane region" description="Helical" evidence="1">
    <location>
        <begin position="376"/>
        <end position="396"/>
    </location>
</feature>
<proteinExistence type="predicted"/>
<feature type="transmembrane region" description="Helical" evidence="1">
    <location>
        <begin position="214"/>
        <end position="240"/>
    </location>
</feature>
<feature type="transmembrane region" description="Helical" evidence="1">
    <location>
        <begin position="499"/>
        <end position="524"/>
    </location>
</feature>
<evidence type="ECO:0000313" key="2">
    <source>
        <dbReference type="EMBL" id="MBB5205788.1"/>
    </source>
</evidence>
<keyword evidence="3" id="KW-1185">Reference proteome</keyword>
<keyword evidence="1" id="KW-0812">Transmembrane</keyword>
<feature type="transmembrane region" description="Helical" evidence="1">
    <location>
        <begin position="432"/>
        <end position="454"/>
    </location>
</feature>
<feature type="transmembrane region" description="Helical" evidence="1">
    <location>
        <begin position="271"/>
        <end position="287"/>
    </location>
</feature>
<gene>
    <name evidence="2" type="ORF">HNQ51_003115</name>
</gene>
<evidence type="ECO:0000313" key="3">
    <source>
        <dbReference type="Proteomes" id="UP000554837"/>
    </source>
</evidence>
<keyword evidence="1" id="KW-1133">Transmembrane helix</keyword>
<protein>
    <submittedName>
        <fullName evidence="2">Uncharacterized protein</fullName>
    </submittedName>
</protein>
<feature type="transmembrane region" description="Helical" evidence="1">
    <location>
        <begin position="460"/>
        <end position="478"/>
    </location>
</feature>
<dbReference type="Proteomes" id="UP000554837">
    <property type="component" value="Unassembled WGS sequence"/>
</dbReference>
<comment type="caution">
    <text evidence="2">The sequence shown here is derived from an EMBL/GenBank/DDBJ whole genome shotgun (WGS) entry which is preliminary data.</text>
</comment>
<organism evidence="2 3">
    <name type="scientific">Inhella inkyongensis</name>
    <dbReference type="NCBI Taxonomy" id="392593"/>
    <lineage>
        <taxon>Bacteria</taxon>
        <taxon>Pseudomonadati</taxon>
        <taxon>Pseudomonadota</taxon>
        <taxon>Betaproteobacteria</taxon>
        <taxon>Burkholderiales</taxon>
        <taxon>Sphaerotilaceae</taxon>
        <taxon>Inhella</taxon>
    </lineage>
</organism>
<evidence type="ECO:0000256" key="1">
    <source>
        <dbReference type="SAM" id="Phobius"/>
    </source>
</evidence>
<dbReference type="EMBL" id="JACHHO010000005">
    <property type="protein sequence ID" value="MBB5205788.1"/>
    <property type="molecule type" value="Genomic_DNA"/>
</dbReference>
<feature type="transmembrane region" description="Helical" evidence="1">
    <location>
        <begin position="145"/>
        <end position="163"/>
    </location>
</feature>
<accession>A0A840S8F6</accession>
<sequence length="828" mass="88105">MALACLAAALGLAVQHPLGAGPAVAGVLTVSLLARYFWILWPAWMLALLPLAAGAPWTGWLWLGEWDLWVLASAAGGYAAISGPHRQPLPAVQPPWRRELRWRSAAWVSGLALLVSLCLAAELGIQDAGGWALGLYDTPHEPGMALRSVKAALAMGLMLPLWLRSARRAPQALTPALLLGVGALAALSAAGVLIEHLRYQGWQLSALDYELSGAYWEAHFGAAVAPAMLVLCLPFAVLAVMRRRSPLGFVVSSGALILSLLALLALWSAKVGLALVASSGLMAYLSWRQRQMLRSGVSDPASSWFPGKVPTDADRPASRGPAFAALALLCLLGGAVAWRLQPLGGSRAVWGIAVVVMLLMLQPGPSAQATQKQRGLSFALGGLVALALVGLTLLIAEGLPRVSYLAFALASGLSLLLARWTRRGQAPWNSPLADALRAMVWLWALGLVAVMSWTWAGEAVWAWAWWPLLVLALAWPLSQDRSLGGAFIDLGWRSRLAGVMALLLGAAALSFAAPGGGMGALARWGESHWPKRLQHWGEALDVLEHRQAWGFGVGAGRFAALYQANAPLDMQPPDYRWRHAPDGPLLRLAAGTHSLAASEWLRLNQHIAAAPPDLRLRLQARAAEPVSLRAEVCQKHLFEPIACRSQDFALATSAQGWRTFDLPLGGSGELERSGPWSPGLVFSLALTQPGQRVDLRALSLQGRDGVELLRNGDLAQDLAHWFPSAHRNPWPWQLQSLPLHVLLEQGAVGLALGAWLLTLALARLGFGSARLHPLAPALAASLLGFAVLGLTETLVDSGRVAFLALTLLALGLGLRATPPVQPAPAPAL</sequence>
<feature type="transmembrane region" description="Helical" evidence="1">
    <location>
        <begin position="402"/>
        <end position="420"/>
    </location>
</feature>
<feature type="transmembrane region" description="Helical" evidence="1">
    <location>
        <begin position="322"/>
        <end position="341"/>
    </location>
</feature>
<name>A0A840S8F6_9BURK</name>
<feature type="transmembrane region" description="Helical" evidence="1">
    <location>
        <begin position="347"/>
        <end position="364"/>
    </location>
</feature>
<dbReference type="AlphaFoldDB" id="A0A840S8F6"/>
<keyword evidence="1" id="KW-0472">Membrane</keyword>
<reference evidence="2 3" key="1">
    <citation type="submission" date="2020-08" db="EMBL/GenBank/DDBJ databases">
        <title>Genomic Encyclopedia of Type Strains, Phase IV (KMG-IV): sequencing the most valuable type-strain genomes for metagenomic binning, comparative biology and taxonomic classification.</title>
        <authorList>
            <person name="Goeker M."/>
        </authorList>
    </citation>
    <scope>NUCLEOTIDE SEQUENCE [LARGE SCALE GENOMIC DNA]</scope>
    <source>
        <strain evidence="2 3">DSM 23958</strain>
    </source>
</reference>